<keyword evidence="1" id="KW-1015">Disulfide bond</keyword>
<gene>
    <name evidence="3" type="ORF">HNAJ_LOCUS2676</name>
</gene>
<sequence length="227" mass="25657">MSSEAVKHIRREDEFENLIKEDKLVVCDFFATWCGPCKMLAPKLEGLAKEHKNVAFVKIDVDELEELAMKYEIEAMPTILFFRKGDKLATVKVDKPTGFRRRWETTSKCIRSSTFVKLPKMASAVRHISDEKEFEDLVKGDKLVVCDFYATWCGPCKALAPKLEALAKEKTSVVFVKVDVDEMEDLAQKHEVSAMPTLIVFKRGAPVGRFIGADIEKVKAAIAEHSE</sequence>
<dbReference type="NCBIfam" id="TIGR01068">
    <property type="entry name" value="thioredoxin"/>
    <property type="match status" value="2"/>
</dbReference>
<evidence type="ECO:0000259" key="2">
    <source>
        <dbReference type="PROSITE" id="PS51352"/>
    </source>
</evidence>
<dbReference type="WBParaSite" id="HNAJ_0000267701-mRNA-1">
    <property type="protein sequence ID" value="HNAJ_0000267701-mRNA-1"/>
    <property type="gene ID" value="HNAJ_0000267701"/>
</dbReference>
<protein>
    <submittedName>
        <fullName evidence="5">Thioredoxin</fullName>
    </submittedName>
</protein>
<accession>A0A0R3T6I9</accession>
<proteinExistence type="predicted"/>
<reference evidence="3 4" key="2">
    <citation type="submission" date="2018-11" db="EMBL/GenBank/DDBJ databases">
        <authorList>
            <consortium name="Pathogen Informatics"/>
        </authorList>
    </citation>
    <scope>NUCLEOTIDE SEQUENCE [LARGE SCALE GENOMIC DNA]</scope>
</reference>
<dbReference type="FunFam" id="3.40.30.10:FF:000245">
    <property type="entry name" value="Thioredoxin"/>
    <property type="match status" value="1"/>
</dbReference>
<dbReference type="InterPro" id="IPR013766">
    <property type="entry name" value="Thioredoxin_domain"/>
</dbReference>
<organism evidence="5">
    <name type="scientific">Rodentolepis nana</name>
    <name type="common">Dwarf tapeworm</name>
    <name type="synonym">Hymenolepis nana</name>
    <dbReference type="NCBI Taxonomy" id="102285"/>
    <lineage>
        <taxon>Eukaryota</taxon>
        <taxon>Metazoa</taxon>
        <taxon>Spiralia</taxon>
        <taxon>Lophotrochozoa</taxon>
        <taxon>Platyhelminthes</taxon>
        <taxon>Cestoda</taxon>
        <taxon>Eucestoda</taxon>
        <taxon>Cyclophyllidea</taxon>
        <taxon>Hymenolepididae</taxon>
        <taxon>Rodentolepis</taxon>
    </lineage>
</organism>
<dbReference type="InterPro" id="IPR036249">
    <property type="entry name" value="Thioredoxin-like_sf"/>
</dbReference>
<dbReference type="PANTHER" id="PTHR46115">
    <property type="entry name" value="THIOREDOXIN-LIKE PROTEIN 1"/>
    <property type="match status" value="1"/>
</dbReference>
<evidence type="ECO:0000313" key="4">
    <source>
        <dbReference type="Proteomes" id="UP000278807"/>
    </source>
</evidence>
<feature type="domain" description="Thioredoxin" evidence="2">
    <location>
        <begin position="1"/>
        <end position="115"/>
    </location>
</feature>
<name>A0A0R3T6I9_RODNA</name>
<dbReference type="Gene3D" id="3.40.30.10">
    <property type="entry name" value="Glutaredoxin"/>
    <property type="match status" value="2"/>
</dbReference>
<dbReference type="Proteomes" id="UP000278807">
    <property type="component" value="Unassembled WGS sequence"/>
</dbReference>
<evidence type="ECO:0000313" key="3">
    <source>
        <dbReference type="EMBL" id="VDN98535.1"/>
    </source>
</evidence>
<dbReference type="Pfam" id="PF00085">
    <property type="entry name" value="Thioredoxin"/>
    <property type="match status" value="2"/>
</dbReference>
<evidence type="ECO:0000313" key="5">
    <source>
        <dbReference type="WBParaSite" id="HNAJ_0000267701-mRNA-1"/>
    </source>
</evidence>
<dbReference type="CDD" id="cd02947">
    <property type="entry name" value="TRX_family"/>
    <property type="match status" value="2"/>
</dbReference>
<reference evidence="5" key="1">
    <citation type="submission" date="2017-02" db="UniProtKB">
        <authorList>
            <consortium name="WormBaseParasite"/>
        </authorList>
    </citation>
    <scope>IDENTIFICATION</scope>
</reference>
<keyword evidence="4" id="KW-1185">Reference proteome</keyword>
<dbReference type="STRING" id="102285.A0A0R3T6I9"/>
<dbReference type="AlphaFoldDB" id="A0A0R3T6I9"/>
<feature type="domain" description="Thioredoxin" evidence="2">
    <location>
        <begin position="116"/>
        <end position="227"/>
    </location>
</feature>
<dbReference type="GO" id="GO:0015035">
    <property type="term" value="F:protein-disulfide reductase activity"/>
    <property type="evidence" value="ECO:0007669"/>
    <property type="project" value="InterPro"/>
</dbReference>
<dbReference type="InterPro" id="IPR005746">
    <property type="entry name" value="Thioredoxin"/>
</dbReference>
<dbReference type="OrthoDB" id="2121326at2759"/>
<dbReference type="SUPFAM" id="SSF52833">
    <property type="entry name" value="Thioredoxin-like"/>
    <property type="match status" value="2"/>
</dbReference>
<dbReference type="PRINTS" id="PR00421">
    <property type="entry name" value="THIOREDOXIN"/>
</dbReference>
<dbReference type="EMBL" id="UZAE01001366">
    <property type="protein sequence ID" value="VDN98535.1"/>
    <property type="molecule type" value="Genomic_DNA"/>
</dbReference>
<evidence type="ECO:0000256" key="1">
    <source>
        <dbReference type="ARBA" id="ARBA00023157"/>
    </source>
</evidence>
<dbReference type="PROSITE" id="PS51352">
    <property type="entry name" value="THIOREDOXIN_2"/>
    <property type="match status" value="2"/>
</dbReference>